<dbReference type="PANTHER" id="PTHR19879">
    <property type="entry name" value="TRANSCRIPTION INITIATION FACTOR TFIID"/>
    <property type="match status" value="1"/>
</dbReference>
<dbReference type="RefSeq" id="WP_344595336.1">
    <property type="nucleotide sequence ID" value="NZ_BAAARW010000030.1"/>
</dbReference>
<dbReference type="Pfam" id="PF00400">
    <property type="entry name" value="WD40"/>
    <property type="match status" value="1"/>
</dbReference>
<dbReference type="PANTHER" id="PTHR19879:SF9">
    <property type="entry name" value="TRANSCRIPTION INITIATION FACTOR TFIID SUBUNIT 5"/>
    <property type="match status" value="1"/>
</dbReference>
<dbReference type="InterPro" id="IPR001680">
    <property type="entry name" value="WD40_rpt"/>
</dbReference>
<evidence type="ECO:0000313" key="2">
    <source>
        <dbReference type="Proteomes" id="UP001501231"/>
    </source>
</evidence>
<proteinExistence type="predicted"/>
<protein>
    <recommendedName>
        <fullName evidence="3">BRCT domain-containing protein</fullName>
    </recommendedName>
</protein>
<dbReference type="InterPro" id="IPR015943">
    <property type="entry name" value="WD40/YVTN_repeat-like_dom_sf"/>
</dbReference>
<comment type="caution">
    <text evidence="1">The sequence shown here is derived from an EMBL/GenBank/DDBJ whole genome shotgun (WGS) entry which is preliminary data.</text>
</comment>
<keyword evidence="2" id="KW-1185">Reference proteome</keyword>
<organism evidence="1 2">
    <name type="scientific">Actinomadura vinacea</name>
    <dbReference type="NCBI Taxonomy" id="115336"/>
    <lineage>
        <taxon>Bacteria</taxon>
        <taxon>Bacillati</taxon>
        <taxon>Actinomycetota</taxon>
        <taxon>Actinomycetes</taxon>
        <taxon>Streptosporangiales</taxon>
        <taxon>Thermomonosporaceae</taxon>
        <taxon>Actinomadura</taxon>
    </lineage>
</organism>
<dbReference type="SUPFAM" id="SSF82171">
    <property type="entry name" value="DPP6 N-terminal domain-like"/>
    <property type="match status" value="1"/>
</dbReference>
<reference evidence="1 2" key="1">
    <citation type="journal article" date="2019" name="Int. J. Syst. Evol. Microbiol.">
        <title>The Global Catalogue of Microorganisms (GCM) 10K type strain sequencing project: providing services to taxonomists for standard genome sequencing and annotation.</title>
        <authorList>
            <consortium name="The Broad Institute Genomics Platform"/>
            <consortium name="The Broad Institute Genome Sequencing Center for Infectious Disease"/>
            <person name="Wu L."/>
            <person name="Ma J."/>
        </authorList>
    </citation>
    <scope>NUCLEOTIDE SEQUENCE [LARGE SCALE GENOMIC DNA]</scope>
    <source>
        <strain evidence="1 2">JCM 3325</strain>
    </source>
</reference>
<dbReference type="Gene3D" id="2.130.10.10">
    <property type="entry name" value="YVTN repeat-like/Quinoprotein amine dehydrogenase"/>
    <property type="match status" value="2"/>
</dbReference>
<dbReference type="Proteomes" id="UP001501231">
    <property type="component" value="Unassembled WGS sequence"/>
</dbReference>
<evidence type="ECO:0008006" key="3">
    <source>
        <dbReference type="Google" id="ProtNLM"/>
    </source>
</evidence>
<dbReference type="EMBL" id="BAAARW010000030">
    <property type="protein sequence ID" value="GAA2445640.1"/>
    <property type="molecule type" value="Genomic_DNA"/>
</dbReference>
<accession>A0ABN3K3E9</accession>
<gene>
    <name evidence="1" type="ORF">GCM10010191_73200</name>
</gene>
<dbReference type="SUPFAM" id="SSF69322">
    <property type="entry name" value="Tricorn protease domain 2"/>
    <property type="match status" value="1"/>
</dbReference>
<evidence type="ECO:0000313" key="1">
    <source>
        <dbReference type="EMBL" id="GAA2445640.1"/>
    </source>
</evidence>
<name>A0ABN3K3E9_9ACTN</name>
<sequence>MDLTGRAVALSGTFDALGPGEAERGLTAAGVDVTDELTPSTAAIFIGRETSREKGNKAYVQGIPKFNEAALLALLADLEAPAGEQASSPAPAPGPFADPAALAAADPAELEALLTGADWASFVPARDVPPLRARLTELERDHGVTQAHRLATDKIRQRGTTLSRPYGHRSEISALALSPCGGYLATGDWGEGESGTAQVWEVATGRCVNVLTWIDGGIGSYEVARAMQWSADGLHLGMAFRTNAVGVWDPFGESSEPRAEAQVTNGASRPPAWALHPDGRGAFVVTGTKDMIGVQGCVAPLEHGVMHWLVEHAEGPHEYVLAKGPLPAEIQEAHGEELWVDWPPIWSPDGNLLYVANRSEAFVVDVPTGDPLWCARVDWVAEWSPDGRYLAHLHRRQLHFLDASTGHPAAEPFPIKGGRFDLSLQWGVRGSTARLAAVLSERASDPGVVVFDEGRLVHRLSVVPAETSDGKDFAAWAWAPSGDRGAVLTAAGDIEVWSLGDGEPQRLRTLSAPAGTKGVLWGAGDTIVAVGEKVLCFLRASTGETVGDYTFQREADAELPLHPDVVYDHFDGRIIALDEHAWCLPVEPDTAIGPPERRADIEAHLAWIVDRRFAWPLRWGRFDIWPDAPTAAANVRPASPDRRALISGSMG</sequence>